<gene>
    <name evidence="1" type="ORF">PACLA_8A059470</name>
</gene>
<dbReference type="EMBL" id="CACRXK020000444">
    <property type="protein sequence ID" value="CAB3981914.1"/>
    <property type="molecule type" value="Genomic_DNA"/>
</dbReference>
<evidence type="ECO:0000313" key="1">
    <source>
        <dbReference type="EMBL" id="CAB3981914.1"/>
    </source>
</evidence>
<comment type="caution">
    <text evidence="1">The sequence shown here is derived from an EMBL/GenBank/DDBJ whole genome shotgun (WGS) entry which is preliminary data.</text>
</comment>
<name>A0A6S7FPU5_PARCT</name>
<dbReference type="AlphaFoldDB" id="A0A6S7FPU5"/>
<organism evidence="1 2">
    <name type="scientific">Paramuricea clavata</name>
    <name type="common">Red gorgonian</name>
    <name type="synonym">Violescent sea-whip</name>
    <dbReference type="NCBI Taxonomy" id="317549"/>
    <lineage>
        <taxon>Eukaryota</taxon>
        <taxon>Metazoa</taxon>
        <taxon>Cnidaria</taxon>
        <taxon>Anthozoa</taxon>
        <taxon>Octocorallia</taxon>
        <taxon>Malacalcyonacea</taxon>
        <taxon>Plexauridae</taxon>
        <taxon>Paramuricea</taxon>
    </lineage>
</organism>
<evidence type="ECO:0000313" key="2">
    <source>
        <dbReference type="Proteomes" id="UP001152795"/>
    </source>
</evidence>
<reference evidence="1" key="1">
    <citation type="submission" date="2020-04" db="EMBL/GenBank/DDBJ databases">
        <authorList>
            <person name="Alioto T."/>
            <person name="Alioto T."/>
            <person name="Gomez Garrido J."/>
        </authorList>
    </citation>
    <scope>NUCLEOTIDE SEQUENCE</scope>
    <source>
        <strain evidence="1">A484AB</strain>
    </source>
</reference>
<dbReference type="OrthoDB" id="5984802at2759"/>
<dbReference type="PANTHER" id="PTHR45749">
    <property type="match status" value="1"/>
</dbReference>
<dbReference type="PANTHER" id="PTHR45749:SF21">
    <property type="entry name" value="DUF4371 DOMAIN-CONTAINING PROTEIN"/>
    <property type="match status" value="1"/>
</dbReference>
<sequence>MKRQQIEENRQILRPIVGAIVLCGRQNISLQGHRDDSSIYLSDDVDCGNFICMEQYAQGRTLEEFFKSTSKNLTYKSKTIQNEIIDICGNLNTKKITDEICKARGLSGDAIATTIKDFLHDQNLPVDNCRNQGYDGAGNMAGRLSGAAARIQEINKKALYVHCNL</sequence>
<proteinExistence type="predicted"/>
<keyword evidence="2" id="KW-1185">Reference proteome</keyword>
<accession>A0A6S7FPU5</accession>
<dbReference type="Proteomes" id="UP001152795">
    <property type="component" value="Unassembled WGS sequence"/>
</dbReference>
<protein>
    <submittedName>
        <fullName evidence="1">Uncharacterized protein</fullName>
    </submittedName>
</protein>